<protein>
    <submittedName>
        <fullName evidence="2">Unannotated protein</fullName>
    </submittedName>
</protein>
<dbReference type="SUPFAM" id="SSF53756">
    <property type="entry name" value="UDP-Glycosyltransferase/glycogen phosphorylase"/>
    <property type="match status" value="1"/>
</dbReference>
<dbReference type="PANTHER" id="PTHR45947">
    <property type="entry name" value="SULFOQUINOVOSYL TRANSFERASE SQD2"/>
    <property type="match status" value="1"/>
</dbReference>
<name>A0A6J6D631_9ZZZZ</name>
<feature type="domain" description="Glycosyl transferase family 1" evidence="1">
    <location>
        <begin position="196"/>
        <end position="370"/>
    </location>
</feature>
<organism evidence="2">
    <name type="scientific">freshwater metagenome</name>
    <dbReference type="NCBI Taxonomy" id="449393"/>
    <lineage>
        <taxon>unclassified sequences</taxon>
        <taxon>metagenomes</taxon>
        <taxon>ecological metagenomes</taxon>
    </lineage>
</organism>
<dbReference type="InterPro" id="IPR050194">
    <property type="entry name" value="Glycosyltransferase_grp1"/>
</dbReference>
<accession>A0A6J6D631</accession>
<sequence>MSVQGVSSPKILLITNDFGPRAGGIETFVMGLLARMDPGSTLVYTSDQNGADVHDKKWQDAHGVRVFRDRSRILLPTPRVIRAISRIIEKEEVTHLWFGAAAPLALMTPYLKRRKNTLRAIALTHGHEVWWAKIPPFSALMRTIAGSLDALGYLTRYTKAEISQGVRERDRKKLIQIAPGIDLEHFSPINEDQRKSEIRSKLGLDGKQIIISVGRLVHRKGQDRLIESIARLRAEFPEVHLILVGEGPYRERLESIARRNEVRDAITFVGRLQLEQLPLYLSIAEIFAMPSRDRLAGLEVEGLGIVYLEASGCALPVIVGRSGGAPDAVIDGETGFIVDGEDVVSITDACAQLLRNPSRARAMGLKGREWVTSEWSWDRWAAEFRAALLR</sequence>
<gene>
    <name evidence="2" type="ORF">UFOPK1650_00044</name>
</gene>
<dbReference type="GO" id="GO:0016758">
    <property type="term" value="F:hexosyltransferase activity"/>
    <property type="evidence" value="ECO:0007669"/>
    <property type="project" value="TreeGrafter"/>
</dbReference>
<dbReference type="PANTHER" id="PTHR45947:SF3">
    <property type="entry name" value="SULFOQUINOVOSYL TRANSFERASE SQD2"/>
    <property type="match status" value="1"/>
</dbReference>
<dbReference type="InterPro" id="IPR001296">
    <property type="entry name" value="Glyco_trans_1"/>
</dbReference>
<dbReference type="AlphaFoldDB" id="A0A6J6D631"/>
<dbReference type="Pfam" id="PF00534">
    <property type="entry name" value="Glycos_transf_1"/>
    <property type="match status" value="1"/>
</dbReference>
<proteinExistence type="predicted"/>
<dbReference type="CDD" id="cd03801">
    <property type="entry name" value="GT4_PimA-like"/>
    <property type="match status" value="1"/>
</dbReference>
<dbReference type="EMBL" id="CAEZTJ010000002">
    <property type="protein sequence ID" value="CAB4559252.1"/>
    <property type="molecule type" value="Genomic_DNA"/>
</dbReference>
<evidence type="ECO:0000313" key="2">
    <source>
        <dbReference type="EMBL" id="CAB4559252.1"/>
    </source>
</evidence>
<evidence type="ECO:0000259" key="1">
    <source>
        <dbReference type="Pfam" id="PF00534"/>
    </source>
</evidence>
<dbReference type="Gene3D" id="3.40.50.2000">
    <property type="entry name" value="Glycogen Phosphorylase B"/>
    <property type="match status" value="2"/>
</dbReference>
<reference evidence="2" key="1">
    <citation type="submission" date="2020-05" db="EMBL/GenBank/DDBJ databases">
        <authorList>
            <person name="Chiriac C."/>
            <person name="Salcher M."/>
            <person name="Ghai R."/>
            <person name="Kavagutti S V."/>
        </authorList>
    </citation>
    <scope>NUCLEOTIDE SEQUENCE</scope>
</reference>